<dbReference type="AlphaFoldDB" id="A0A0H2MVX3"/>
<comment type="pathway">
    <text evidence="2 14 15">Porphyrin-containing compound metabolism; protoporphyrin-IX biosynthesis; protoporphyrin-IX from protoporphyrinogen-IX: step 1/1.</text>
</comment>
<comment type="subcellular location">
    <subcellularLocation>
        <location evidence="1 14">Cell membrane</location>
        <topology evidence="1 14">Multi-pass membrane protein</topology>
    </subcellularLocation>
</comment>
<protein>
    <recommendedName>
        <fullName evidence="4 14">Protoporphyrinogen IX oxidase</fullName>
        <shortName evidence="14">PPO</shortName>
        <ecNumber evidence="14 15">1.3.99.-</ecNumber>
    </recommendedName>
</protein>
<dbReference type="GO" id="GO:0005886">
    <property type="term" value="C:plasma membrane"/>
    <property type="evidence" value="ECO:0007669"/>
    <property type="project" value="UniProtKB-SubCell"/>
</dbReference>
<accession>A0A0H2MVX3</accession>
<evidence type="ECO:0000256" key="11">
    <source>
        <dbReference type="ARBA" id="ARBA00023004"/>
    </source>
</evidence>
<dbReference type="PANTHER" id="PTHR40255">
    <property type="entry name" value="UPF0093 MEMBRANE PROTEIN SLR1790"/>
    <property type="match status" value="1"/>
</dbReference>
<organism evidence="16 17">
    <name type="scientific">Kiloniella spongiae</name>
    <dbReference type="NCBI Taxonomy" id="1489064"/>
    <lineage>
        <taxon>Bacteria</taxon>
        <taxon>Pseudomonadati</taxon>
        <taxon>Pseudomonadota</taxon>
        <taxon>Alphaproteobacteria</taxon>
        <taxon>Rhodospirillales</taxon>
        <taxon>Kiloniellaceae</taxon>
        <taxon>Kiloniella</taxon>
    </lineage>
</organism>
<keyword evidence="11 14" id="KW-0408">Iron</keyword>
<keyword evidence="12 14" id="KW-0472">Membrane</keyword>
<keyword evidence="8 14" id="KW-0479">Metal-binding</keyword>
<keyword evidence="17" id="KW-1185">Reference proteome</keyword>
<dbReference type="Pfam" id="PF03653">
    <property type="entry name" value="UPF0093"/>
    <property type="match status" value="1"/>
</dbReference>
<dbReference type="GO" id="GO:0046872">
    <property type="term" value="F:metal ion binding"/>
    <property type="evidence" value="ECO:0007669"/>
    <property type="project" value="UniProtKB-UniRule"/>
</dbReference>
<evidence type="ECO:0000256" key="6">
    <source>
        <dbReference type="ARBA" id="ARBA00022617"/>
    </source>
</evidence>
<comment type="catalytic activity">
    <reaction evidence="13 14 15">
        <text>protoporphyrinogen IX + 3 A = protoporphyrin IX + 3 AH2</text>
        <dbReference type="Rhea" id="RHEA:62000"/>
        <dbReference type="ChEBI" id="CHEBI:13193"/>
        <dbReference type="ChEBI" id="CHEBI:17499"/>
        <dbReference type="ChEBI" id="CHEBI:57306"/>
        <dbReference type="ChEBI" id="CHEBI:57307"/>
    </reaction>
</comment>
<reference evidence="16 17" key="1">
    <citation type="submission" date="2015-03" db="EMBL/GenBank/DDBJ databases">
        <title>Genome Sequence of Kiloniella spongiae MEBiC09566, isolated from a marine sponge.</title>
        <authorList>
            <person name="Shao Z."/>
            <person name="Wang L."/>
            <person name="Li X."/>
        </authorList>
    </citation>
    <scope>NUCLEOTIDE SEQUENCE [LARGE SCALE GENOMIC DNA]</scope>
    <source>
        <strain evidence="16 17">MEBiC09566</strain>
    </source>
</reference>
<evidence type="ECO:0000256" key="4">
    <source>
        <dbReference type="ARBA" id="ARBA00017504"/>
    </source>
</evidence>
<gene>
    <name evidence="16" type="ORF">WH96_10435</name>
</gene>
<comment type="function">
    <text evidence="14 15">Catalyzes the oxidation of protoporphyrinogen IX to protoporphyrin IX.</text>
</comment>
<dbReference type="PIRSF" id="PIRSF004638">
    <property type="entry name" value="UCP004638"/>
    <property type="match status" value="1"/>
</dbReference>
<feature type="transmembrane region" description="Helical" evidence="14">
    <location>
        <begin position="86"/>
        <end position="105"/>
    </location>
</feature>
<evidence type="ECO:0000256" key="15">
    <source>
        <dbReference type="PIRNR" id="PIRNR004638"/>
    </source>
</evidence>
<keyword evidence="10 14" id="KW-0560">Oxidoreductase</keyword>
<comment type="similarity">
    <text evidence="3 14 15">Belongs to the HemJ family.</text>
</comment>
<evidence type="ECO:0000313" key="16">
    <source>
        <dbReference type="EMBL" id="KLN60870.1"/>
    </source>
</evidence>
<evidence type="ECO:0000256" key="2">
    <source>
        <dbReference type="ARBA" id="ARBA00005073"/>
    </source>
</evidence>
<comment type="caution">
    <text evidence="16">The sequence shown here is derived from an EMBL/GenBank/DDBJ whole genome shotgun (WGS) entry which is preliminary data.</text>
</comment>
<dbReference type="NCBIfam" id="TIGR00701">
    <property type="entry name" value="protoporphyrinogen oxidase HemJ"/>
    <property type="match status" value="1"/>
</dbReference>
<keyword evidence="9 14" id="KW-1133">Transmembrane helix</keyword>
<feature type="binding site" description="axial binding residue" evidence="14">
    <location>
        <position position="16"/>
    </location>
    <ligand>
        <name>heme</name>
        <dbReference type="ChEBI" id="CHEBI:30413"/>
    </ligand>
    <ligandPart>
        <name>Fe</name>
        <dbReference type="ChEBI" id="CHEBI:18248"/>
    </ligandPart>
</feature>
<name>A0A0H2MVX3_9PROT</name>
<evidence type="ECO:0000256" key="14">
    <source>
        <dbReference type="HAMAP-Rule" id="MF_02239"/>
    </source>
</evidence>
<dbReference type="EMBL" id="LAQL01000006">
    <property type="protein sequence ID" value="KLN60870.1"/>
    <property type="molecule type" value="Genomic_DNA"/>
</dbReference>
<sequence length="147" mass="17065">MGGFLGEGYLWIKALHIISVISWMAGLLYLPRIFVYHTQVPVGSERSEIFKVMERKLFRFIMNPAMMASWLFGILLVLNIEAYSDGWFHGKLTLLIALTVFHEIAGKWMKAFQVDKNTRSERFYRYANEIPTVLMIVIVIFAVVKPF</sequence>
<keyword evidence="5 14" id="KW-1003">Cell membrane</keyword>
<dbReference type="InterPro" id="IPR005265">
    <property type="entry name" value="HemJ-like"/>
</dbReference>
<dbReference type="STRING" id="1489064.WH96_10435"/>
<dbReference type="EC" id="1.3.99.-" evidence="14 15"/>
<comment type="subunit">
    <text evidence="14">Homodimer.</text>
</comment>
<proteinExistence type="inferred from homology"/>
<evidence type="ECO:0000256" key="12">
    <source>
        <dbReference type="ARBA" id="ARBA00023136"/>
    </source>
</evidence>
<dbReference type="PANTHER" id="PTHR40255:SF1">
    <property type="entry name" value="PROTOPORPHYRINOGEN IX OXIDASE"/>
    <property type="match status" value="1"/>
</dbReference>
<feature type="transmembrane region" description="Helical" evidence="14">
    <location>
        <begin position="126"/>
        <end position="144"/>
    </location>
</feature>
<dbReference type="RefSeq" id="WP_047764082.1">
    <property type="nucleotide sequence ID" value="NZ_LAQL01000006.1"/>
</dbReference>
<evidence type="ECO:0000256" key="3">
    <source>
        <dbReference type="ARBA" id="ARBA00006501"/>
    </source>
</evidence>
<dbReference type="HAMAP" id="MF_02239">
    <property type="entry name" value="HemJ"/>
    <property type="match status" value="1"/>
</dbReference>
<comment type="cofactor">
    <cofactor evidence="14 15">
        <name>heme b</name>
        <dbReference type="ChEBI" id="CHEBI:60344"/>
    </cofactor>
    <text evidence="14 15">Binds 1 heme b (iron(II)-protoporphyrin IX) group per subunit.</text>
</comment>
<keyword evidence="6 14" id="KW-0349">Heme</keyword>
<keyword evidence="7 14" id="KW-0812">Transmembrane</keyword>
<dbReference type="GO" id="GO:0070818">
    <property type="term" value="F:protoporphyrinogen oxidase activity"/>
    <property type="evidence" value="ECO:0007669"/>
    <property type="project" value="UniProtKB-UniRule"/>
</dbReference>
<feature type="binding site" description="axial binding residue" evidence="14">
    <location>
        <position position="91"/>
    </location>
    <ligand>
        <name>heme</name>
        <dbReference type="ChEBI" id="CHEBI:30413"/>
    </ligand>
    <ligandPart>
        <name>Fe</name>
        <dbReference type="ChEBI" id="CHEBI:18248"/>
    </ligandPart>
</feature>
<evidence type="ECO:0000256" key="7">
    <source>
        <dbReference type="ARBA" id="ARBA00022692"/>
    </source>
</evidence>
<evidence type="ECO:0000313" key="17">
    <source>
        <dbReference type="Proteomes" id="UP000035444"/>
    </source>
</evidence>
<dbReference type="Proteomes" id="UP000035444">
    <property type="component" value="Unassembled WGS sequence"/>
</dbReference>
<evidence type="ECO:0000256" key="5">
    <source>
        <dbReference type="ARBA" id="ARBA00022475"/>
    </source>
</evidence>
<evidence type="ECO:0000256" key="1">
    <source>
        <dbReference type="ARBA" id="ARBA00004651"/>
    </source>
</evidence>
<feature type="transmembrane region" description="Helical" evidence="14">
    <location>
        <begin position="57"/>
        <end position="80"/>
    </location>
</feature>
<dbReference type="PATRIC" id="fig|1489064.4.peg.3382"/>
<evidence type="ECO:0000256" key="10">
    <source>
        <dbReference type="ARBA" id="ARBA00023002"/>
    </source>
</evidence>
<dbReference type="UniPathway" id="UPA00251">
    <property type="reaction ID" value="UER00324"/>
</dbReference>
<dbReference type="GO" id="GO:0006782">
    <property type="term" value="P:protoporphyrinogen IX biosynthetic process"/>
    <property type="evidence" value="ECO:0007669"/>
    <property type="project" value="UniProtKB-UniRule"/>
</dbReference>
<evidence type="ECO:0000256" key="9">
    <source>
        <dbReference type="ARBA" id="ARBA00022989"/>
    </source>
</evidence>
<evidence type="ECO:0000256" key="13">
    <source>
        <dbReference type="ARBA" id="ARBA00048390"/>
    </source>
</evidence>
<dbReference type="OrthoDB" id="9800824at2"/>
<evidence type="ECO:0000256" key="8">
    <source>
        <dbReference type="ARBA" id="ARBA00022723"/>
    </source>
</evidence>
<feature type="transmembrane region" description="Helical" evidence="14">
    <location>
        <begin position="14"/>
        <end position="36"/>
    </location>
</feature>